<dbReference type="Gene3D" id="3.30.420.40">
    <property type="match status" value="2"/>
</dbReference>
<keyword evidence="4" id="KW-1185">Reference proteome</keyword>
<evidence type="ECO:0008006" key="5">
    <source>
        <dbReference type="Google" id="ProtNLM"/>
    </source>
</evidence>
<comment type="similarity">
    <text evidence="1">Belongs to the actin family.</text>
</comment>
<proteinExistence type="inferred from homology"/>
<dbReference type="Pfam" id="PF00022">
    <property type="entry name" value="Actin"/>
    <property type="match status" value="1"/>
</dbReference>
<dbReference type="CDD" id="cd10207">
    <property type="entry name" value="ASKHA_NBD_Arp10"/>
    <property type="match status" value="1"/>
</dbReference>
<gene>
    <name evidence="3" type="ORF">GFSPODELE1_LOCUS11042</name>
</gene>
<feature type="region of interest" description="Disordered" evidence="2">
    <location>
        <begin position="274"/>
        <end position="303"/>
    </location>
</feature>
<dbReference type="Proteomes" id="UP001497453">
    <property type="component" value="Chromosome 9"/>
</dbReference>
<reference evidence="4" key="1">
    <citation type="submission" date="2024-04" db="EMBL/GenBank/DDBJ databases">
        <authorList>
            <person name="Shaw F."/>
            <person name="Minotto A."/>
        </authorList>
    </citation>
    <scope>NUCLEOTIDE SEQUENCE [LARGE SCALE GENOMIC DNA]</scope>
</reference>
<evidence type="ECO:0000313" key="4">
    <source>
        <dbReference type="Proteomes" id="UP001497453"/>
    </source>
</evidence>
<dbReference type="InterPro" id="IPR004000">
    <property type="entry name" value="Actin"/>
</dbReference>
<dbReference type="PANTHER" id="PTHR11937">
    <property type="entry name" value="ACTIN"/>
    <property type="match status" value="1"/>
</dbReference>
<dbReference type="InterPro" id="IPR043129">
    <property type="entry name" value="ATPase_NBD"/>
</dbReference>
<dbReference type="EMBL" id="OZ037952">
    <property type="protein sequence ID" value="CAL1717085.1"/>
    <property type="molecule type" value="Genomic_DNA"/>
</dbReference>
<name>A0ABP1EB17_9APHY</name>
<feature type="region of interest" description="Disordered" evidence="2">
    <location>
        <begin position="1"/>
        <end position="43"/>
    </location>
</feature>
<feature type="compositionally biased region" description="Polar residues" evidence="2">
    <location>
        <begin position="18"/>
        <end position="39"/>
    </location>
</feature>
<sequence length="627" mass="68231">MSVPSTPRRHATIDAPTPSATPQTTRLTSSILQSSPHYTTTRRHSLYGTEDRIIIDPGSRVWKVGFSGEGKPRDVFLSRRKESGTLWSLNRATTTEEREEEDRLLEARLQICLRSVFHDSLLTDPKSRKVIIIEHPLLPLHIKEMMAKILFNNLQVPSISFASSHLLSLLAAGRITGLVLDCGHLETTVLPIYAARPLYPQLQTTPLAGARFSSHLRALLLLFGTYLPPPTSLSAAANIPVATRSTRVPEEVLTEAVIEELKTRICFVGEALDMSDSNMQSPPADDSMEMDAPPSDFAMSESDFSRVSADLQSNMSSQQAPESDYSVVSHSQAISNLDRPQPGETHLQALAKLYMRHSTATDLRIRVEPPASQQVGTGRGTLIVPGWIRERAAEVLFEGGDVDESSVAEVVLESLLKAPVDLRKTLASSILVTGGTPMLPGFIPRLQTELLRAVSPNPNNPSSSWSPNRRASRPMSYERYSALRSLVPYFAILNHPSPPPPATPRAAASAGKAPAFSPAALAWVGGSLAGYVHLAFPSLRKRVTFNLIVLSALKSGGVEITREKWDEAEAHTNPDESMEQPMDPNAHTTYNLLPDWTRTPLPVGAPPAVIRSQPAIAPASPQTTVGA</sequence>
<evidence type="ECO:0000256" key="1">
    <source>
        <dbReference type="RuleBase" id="RU000487"/>
    </source>
</evidence>
<evidence type="ECO:0000256" key="2">
    <source>
        <dbReference type="SAM" id="MobiDB-lite"/>
    </source>
</evidence>
<dbReference type="SMART" id="SM00268">
    <property type="entry name" value="ACTIN"/>
    <property type="match status" value="1"/>
</dbReference>
<organism evidence="3 4">
    <name type="scientific">Somion occarium</name>
    <dbReference type="NCBI Taxonomy" id="3059160"/>
    <lineage>
        <taxon>Eukaryota</taxon>
        <taxon>Fungi</taxon>
        <taxon>Dikarya</taxon>
        <taxon>Basidiomycota</taxon>
        <taxon>Agaricomycotina</taxon>
        <taxon>Agaricomycetes</taxon>
        <taxon>Polyporales</taxon>
        <taxon>Cerrenaceae</taxon>
        <taxon>Somion</taxon>
    </lineage>
</organism>
<protein>
    <recommendedName>
        <fullName evidence="5">Actin-related protein 10</fullName>
    </recommendedName>
</protein>
<accession>A0ABP1EB17</accession>
<evidence type="ECO:0000313" key="3">
    <source>
        <dbReference type="EMBL" id="CAL1717085.1"/>
    </source>
</evidence>
<dbReference type="SUPFAM" id="SSF53067">
    <property type="entry name" value="Actin-like ATPase domain"/>
    <property type="match status" value="2"/>
</dbReference>